<name>A0A8H4KTL6_9HYPO</name>
<dbReference type="InterPro" id="IPR053181">
    <property type="entry name" value="EcdB-like_regulator"/>
</dbReference>
<dbReference type="EMBL" id="JAADJG010000075">
    <property type="protein sequence ID" value="KAF4455906.1"/>
    <property type="molecule type" value="Genomic_DNA"/>
</dbReference>
<keyword evidence="1" id="KW-0539">Nucleus</keyword>
<evidence type="ECO:0000259" key="3">
    <source>
        <dbReference type="PROSITE" id="PS50048"/>
    </source>
</evidence>
<dbReference type="CDD" id="cd00067">
    <property type="entry name" value="GAL4"/>
    <property type="match status" value="1"/>
</dbReference>
<feature type="region of interest" description="Disordered" evidence="2">
    <location>
        <begin position="253"/>
        <end position="319"/>
    </location>
</feature>
<reference evidence="4" key="1">
    <citation type="submission" date="2020-01" db="EMBL/GenBank/DDBJ databases">
        <title>Identification and distribution of gene clusters putatively required for synthesis of sphingolipid metabolism inhibitors in phylogenetically diverse species of the filamentous fungus Fusarium.</title>
        <authorList>
            <person name="Kim H.-S."/>
            <person name="Busman M."/>
            <person name="Brown D.W."/>
            <person name="Divon H."/>
            <person name="Uhlig S."/>
            <person name="Proctor R.H."/>
        </authorList>
    </citation>
    <scope>NUCLEOTIDE SEQUENCE</scope>
    <source>
        <strain evidence="4">NRRL 53441</strain>
    </source>
</reference>
<keyword evidence="5" id="KW-1185">Reference proteome</keyword>
<feature type="domain" description="Zn(2)-C6 fungal-type" evidence="3">
    <location>
        <begin position="99"/>
        <end position="128"/>
    </location>
</feature>
<dbReference type="PROSITE" id="PS50048">
    <property type="entry name" value="ZN2_CY6_FUNGAL_2"/>
    <property type="match status" value="1"/>
</dbReference>
<dbReference type="GO" id="GO:0008270">
    <property type="term" value="F:zinc ion binding"/>
    <property type="evidence" value="ECO:0007669"/>
    <property type="project" value="InterPro"/>
</dbReference>
<feature type="region of interest" description="Disordered" evidence="2">
    <location>
        <begin position="202"/>
        <end position="222"/>
    </location>
</feature>
<dbReference type="OrthoDB" id="5244761at2759"/>
<gene>
    <name evidence="4" type="ORF">F53441_1843</name>
</gene>
<dbReference type="PROSITE" id="PS00463">
    <property type="entry name" value="ZN2_CY6_FUNGAL_1"/>
    <property type="match status" value="1"/>
</dbReference>
<dbReference type="GO" id="GO:0000981">
    <property type="term" value="F:DNA-binding transcription factor activity, RNA polymerase II-specific"/>
    <property type="evidence" value="ECO:0007669"/>
    <property type="project" value="InterPro"/>
</dbReference>
<dbReference type="InterPro" id="IPR036864">
    <property type="entry name" value="Zn2-C6_fun-type_DNA-bd_sf"/>
</dbReference>
<dbReference type="SMART" id="SM00066">
    <property type="entry name" value="GAL4"/>
    <property type="match status" value="1"/>
</dbReference>
<evidence type="ECO:0000313" key="5">
    <source>
        <dbReference type="Proteomes" id="UP000605986"/>
    </source>
</evidence>
<protein>
    <recommendedName>
        <fullName evidence="3">Zn(2)-C6 fungal-type domain-containing protein</fullName>
    </recommendedName>
</protein>
<dbReference type="Gene3D" id="4.10.240.10">
    <property type="entry name" value="Zn(2)-C6 fungal-type DNA-binding domain"/>
    <property type="match status" value="1"/>
</dbReference>
<dbReference type="SUPFAM" id="SSF57701">
    <property type="entry name" value="Zn2/Cys6 DNA-binding domain"/>
    <property type="match status" value="1"/>
</dbReference>
<evidence type="ECO:0000256" key="2">
    <source>
        <dbReference type="SAM" id="MobiDB-lite"/>
    </source>
</evidence>
<dbReference type="InterPro" id="IPR001138">
    <property type="entry name" value="Zn2Cys6_DnaBD"/>
</dbReference>
<dbReference type="AlphaFoldDB" id="A0A8H4KTL6"/>
<evidence type="ECO:0000256" key="1">
    <source>
        <dbReference type="ARBA" id="ARBA00023242"/>
    </source>
</evidence>
<proteinExistence type="predicted"/>
<dbReference type="PANTHER" id="PTHR47785:SF4">
    <property type="entry name" value="ZN(II)2CYS6 TRANSCRIPTION FACTOR (EUROFUNG)"/>
    <property type="match status" value="1"/>
</dbReference>
<accession>A0A8H4KTL6</accession>
<organism evidence="4 5">
    <name type="scientific">Fusarium austroafricanum</name>
    <dbReference type="NCBI Taxonomy" id="2364996"/>
    <lineage>
        <taxon>Eukaryota</taxon>
        <taxon>Fungi</taxon>
        <taxon>Dikarya</taxon>
        <taxon>Ascomycota</taxon>
        <taxon>Pezizomycotina</taxon>
        <taxon>Sordariomycetes</taxon>
        <taxon>Hypocreomycetidae</taxon>
        <taxon>Hypocreales</taxon>
        <taxon>Nectriaceae</taxon>
        <taxon>Fusarium</taxon>
        <taxon>Fusarium concolor species complex</taxon>
    </lineage>
</organism>
<comment type="caution">
    <text evidence="4">The sequence shown here is derived from an EMBL/GenBank/DDBJ whole genome shotgun (WGS) entry which is preliminary data.</text>
</comment>
<sequence length="718" mass="80098">MPDSKHKTYHHHLLLFQAFANRHPLTPRLRNHITILIVTIMDQCPVLLFKTITDNNSSINTRHNSTHARCYPSTPNEPSYSVYSSSVPPKKKNTRASQTCDSCRQLKAKCDETKSCKTCKETGVECKYRDPVLKATDKAQADILEGLGSVQTSLNSIISHLGQFDQRSIKMESLLPKHIATSTLKTGSSVEDEHKRAPALPYVANGAPSQQPESPAPRPGQLDRSIHTALVLTVLALGKVCLHRDNVPDVVHHTETLPHGSPVVCDGVIPPRSNQHSHPRYSSSSHPPGLPPPRAEAGEKPDNCPPVRGVGVSDSSGRPKKNYEVTPGLEYFAYATDILGKQTGTYNNMKNVYANIFAGLYHGQLGRPMENFAFIHRASHKLQVILRPSLDKMRRIKRNSEFIQETKYNQLALKFWTCLQLEGDLIAEMQLPPSRLLSYEDDMPHPSMSLLEAPEDPAKSCKDKFKNVGVISDAVSGMHWVAPSFAFRADDPSADDIMAARLQEKCWGAQVITYRPFIRQLLQFSHSIKNHASTPNFPSVGSGFRQDITAPVIHSKNRTHGDIDPQVVELAKKGIKAFIESARAFHGLGDKRPIITTVFGTAHPQWGNLLILSAAFRDPILHTYVDEELLRTLFDKMVQFLRQSATATSALRTDMYILEKACRERFSSTIPGPTQASRAAPAHLATILQGLLPWLRRPRCLIQWVIKDIHDPCITIYR</sequence>
<dbReference type="PANTHER" id="PTHR47785">
    <property type="entry name" value="ZN(II)2CYS6 TRANSCRIPTION FACTOR (EUROFUNG)-RELATED-RELATED"/>
    <property type="match status" value="1"/>
</dbReference>
<evidence type="ECO:0000313" key="4">
    <source>
        <dbReference type="EMBL" id="KAF4455906.1"/>
    </source>
</evidence>
<dbReference type="Pfam" id="PF00172">
    <property type="entry name" value="Zn_clus"/>
    <property type="match status" value="1"/>
</dbReference>
<dbReference type="Proteomes" id="UP000605986">
    <property type="component" value="Unassembled WGS sequence"/>
</dbReference>